<reference evidence="1" key="1">
    <citation type="submission" date="2021-08" db="EMBL/GenBank/DDBJ databases">
        <title>WGS assembly of Ceratopteris richardii.</title>
        <authorList>
            <person name="Marchant D.B."/>
            <person name="Chen G."/>
            <person name="Jenkins J."/>
            <person name="Shu S."/>
            <person name="Leebens-Mack J."/>
            <person name="Grimwood J."/>
            <person name="Schmutz J."/>
            <person name="Soltis P."/>
            <person name="Soltis D."/>
            <person name="Chen Z.-H."/>
        </authorList>
    </citation>
    <scope>NUCLEOTIDE SEQUENCE</scope>
    <source>
        <strain evidence="1">Whitten #5841</strain>
        <tissue evidence="1">Leaf</tissue>
    </source>
</reference>
<dbReference type="InterPro" id="IPR038920">
    <property type="entry name" value="At3g05675-like"/>
</dbReference>
<dbReference type="PANTHER" id="PTHR31060">
    <property type="entry name" value="OSJNBA0011J08.25 PROTEIN-RELATED"/>
    <property type="match status" value="1"/>
</dbReference>
<dbReference type="EMBL" id="CM035410">
    <property type="protein sequence ID" value="KAH7437719.1"/>
    <property type="molecule type" value="Genomic_DNA"/>
</dbReference>
<dbReference type="OrthoDB" id="1885107at2759"/>
<protein>
    <submittedName>
        <fullName evidence="1">Uncharacterized protein</fullName>
    </submittedName>
</protein>
<gene>
    <name evidence="1" type="ORF">KP509_05G085600</name>
</gene>
<proteinExistence type="predicted"/>
<keyword evidence="2" id="KW-1185">Reference proteome</keyword>
<organism evidence="1 2">
    <name type="scientific">Ceratopteris richardii</name>
    <name type="common">Triangle waterfern</name>
    <dbReference type="NCBI Taxonomy" id="49495"/>
    <lineage>
        <taxon>Eukaryota</taxon>
        <taxon>Viridiplantae</taxon>
        <taxon>Streptophyta</taxon>
        <taxon>Embryophyta</taxon>
        <taxon>Tracheophyta</taxon>
        <taxon>Polypodiopsida</taxon>
        <taxon>Polypodiidae</taxon>
        <taxon>Polypodiales</taxon>
        <taxon>Pteridineae</taxon>
        <taxon>Pteridaceae</taxon>
        <taxon>Parkerioideae</taxon>
        <taxon>Ceratopteris</taxon>
    </lineage>
</organism>
<accession>A0A8T2V0E1</accession>
<dbReference type="PANTHER" id="PTHR31060:SF6">
    <property type="entry name" value="EXPRESSED PROTEIN"/>
    <property type="match status" value="1"/>
</dbReference>
<dbReference type="Proteomes" id="UP000825935">
    <property type="component" value="Chromosome 5"/>
</dbReference>
<name>A0A8T2V0E1_CERRI</name>
<sequence>MDIVPPLQLQGPEELLSRIKPKRVTAVKDMLSELVQAAIHFHPNGANVKTFVANLLKNHASRSVVKLVLDDAFTKSLSTSKDSAEEYVRPNINGQQFQIEDLQKATLHTTLVTSKRLLWLLETMIDLGVADDAVTEWSEQADLSANLLRIFNDDVWLTCLQVLLLGCTFNLASEVAAGFITASYQVRKRLVECWLPVLDGFREPSSQTVSSAKLHPLRQRLEKVFLLIISTLPHEDAQIVLPQCLGFASQTVEEAFNLWFRRAGWH</sequence>
<comment type="caution">
    <text evidence="1">The sequence shown here is derived from an EMBL/GenBank/DDBJ whole genome shotgun (WGS) entry which is preliminary data.</text>
</comment>
<dbReference type="AlphaFoldDB" id="A0A8T2V0E1"/>
<evidence type="ECO:0000313" key="2">
    <source>
        <dbReference type="Proteomes" id="UP000825935"/>
    </source>
</evidence>
<evidence type="ECO:0000313" key="1">
    <source>
        <dbReference type="EMBL" id="KAH7437719.1"/>
    </source>
</evidence>